<dbReference type="Gene3D" id="1.10.30.10">
    <property type="entry name" value="High mobility group box domain"/>
    <property type="match status" value="1"/>
</dbReference>
<reference evidence="3" key="1">
    <citation type="submission" date="2021-06" db="EMBL/GenBank/DDBJ databases">
        <authorList>
            <person name="Kallberg Y."/>
            <person name="Tangrot J."/>
            <person name="Rosling A."/>
        </authorList>
    </citation>
    <scope>NUCLEOTIDE SEQUENCE</scope>
    <source>
        <strain evidence="3">BR232B</strain>
    </source>
</reference>
<keyword evidence="4" id="KW-1185">Reference proteome</keyword>
<sequence>MTTSLEAYLSAFADILTSDERNLLLNPPYVLDVPLDSLIEPMRRRNQTRYSRPPRPANSWVLFCKNFNRRLRSQYPEQSYMLAAVTRMAMNDWNNQPIVVRQYFDLLSRLAMQRHREVYPLLAQTIPSA</sequence>
<dbReference type="EMBL" id="CAJVPI010000402">
    <property type="protein sequence ID" value="CAG8530588.1"/>
    <property type="molecule type" value="Genomic_DNA"/>
</dbReference>
<dbReference type="InterPro" id="IPR009071">
    <property type="entry name" value="HMG_box_dom"/>
</dbReference>
<dbReference type="Proteomes" id="UP000789739">
    <property type="component" value="Unassembled WGS sequence"/>
</dbReference>
<dbReference type="InterPro" id="IPR036910">
    <property type="entry name" value="HMG_box_dom_sf"/>
</dbReference>
<dbReference type="GO" id="GO:0005634">
    <property type="term" value="C:nucleus"/>
    <property type="evidence" value="ECO:0007669"/>
    <property type="project" value="UniProtKB-UniRule"/>
</dbReference>
<evidence type="ECO:0000313" key="3">
    <source>
        <dbReference type="EMBL" id="CAG8530588.1"/>
    </source>
</evidence>
<gene>
    <name evidence="3" type="ORF">PBRASI_LOCUS4089</name>
</gene>
<dbReference type="SUPFAM" id="SSF47095">
    <property type="entry name" value="HMG-box"/>
    <property type="match status" value="1"/>
</dbReference>
<protein>
    <submittedName>
        <fullName evidence="3">5309_t:CDS:1</fullName>
    </submittedName>
</protein>
<feature type="domain" description="HMG box" evidence="2">
    <location>
        <begin position="53"/>
        <end position="123"/>
    </location>
</feature>
<evidence type="ECO:0000259" key="2">
    <source>
        <dbReference type="PROSITE" id="PS50118"/>
    </source>
</evidence>
<dbReference type="OrthoDB" id="6247875at2759"/>
<accession>A0A9N9AJR0</accession>
<proteinExistence type="predicted"/>
<name>A0A9N9AJR0_9GLOM</name>
<organism evidence="3 4">
    <name type="scientific">Paraglomus brasilianum</name>
    <dbReference type="NCBI Taxonomy" id="144538"/>
    <lineage>
        <taxon>Eukaryota</taxon>
        <taxon>Fungi</taxon>
        <taxon>Fungi incertae sedis</taxon>
        <taxon>Mucoromycota</taxon>
        <taxon>Glomeromycotina</taxon>
        <taxon>Glomeromycetes</taxon>
        <taxon>Paraglomerales</taxon>
        <taxon>Paraglomeraceae</taxon>
        <taxon>Paraglomus</taxon>
    </lineage>
</organism>
<dbReference type="Pfam" id="PF00505">
    <property type="entry name" value="HMG_box"/>
    <property type="match status" value="1"/>
</dbReference>
<dbReference type="PROSITE" id="PS50118">
    <property type="entry name" value="HMG_BOX_2"/>
    <property type="match status" value="1"/>
</dbReference>
<dbReference type="GO" id="GO:0003677">
    <property type="term" value="F:DNA binding"/>
    <property type="evidence" value="ECO:0007669"/>
    <property type="project" value="UniProtKB-UniRule"/>
</dbReference>
<evidence type="ECO:0000313" key="4">
    <source>
        <dbReference type="Proteomes" id="UP000789739"/>
    </source>
</evidence>
<keyword evidence="1" id="KW-0539">Nucleus</keyword>
<keyword evidence="1" id="KW-0238">DNA-binding</keyword>
<dbReference type="SMART" id="SM00398">
    <property type="entry name" value="HMG"/>
    <property type="match status" value="1"/>
</dbReference>
<dbReference type="AlphaFoldDB" id="A0A9N9AJR0"/>
<comment type="caution">
    <text evidence="3">The sequence shown here is derived from an EMBL/GenBank/DDBJ whole genome shotgun (WGS) entry which is preliminary data.</text>
</comment>
<evidence type="ECO:0000256" key="1">
    <source>
        <dbReference type="PROSITE-ProRule" id="PRU00267"/>
    </source>
</evidence>
<feature type="DNA-binding region" description="HMG box" evidence="1">
    <location>
        <begin position="53"/>
        <end position="123"/>
    </location>
</feature>